<dbReference type="GO" id="GO:0006744">
    <property type="term" value="P:ubiquinone biosynthetic process"/>
    <property type="evidence" value="ECO:0007669"/>
    <property type="project" value="TreeGrafter"/>
</dbReference>
<feature type="domain" description="ABC1 atypical kinase-like" evidence="2">
    <location>
        <begin position="349"/>
        <end position="408"/>
    </location>
</feature>
<dbReference type="STRING" id="6573.A0A210QMY1"/>
<sequence>MSRDFVGFLRGVEKIGQAMSATQRSKWQHVWHNSSVKFAAGQVVSKVEDQVSGAITRPDEFQNSVQDKMGLMASQLSILVKTVRSQSQIPRSEQPYPFELDPEVPPENVETTGVEEATVSQLEEEMASLGMKLGDTTVNVQSAATETVDPSSSTVHKILEDTVDTTSRPVHKIVEDIIASKTDKNSIVDSKIENMTSNSSADFETTSTEQVVSPPPTESVVTKTIPVQKTSQTAAPRKPIVKAPEQKLRSSARERKVPANMVSRLSSYGGLAVGLLAGTIGEVSKRKLGLSKPAGSLSTASIFINEANAERVVNTLCRARGAALKLGQMISVQDTAVVPPEIQKIFDRVRQGADIMPTSQMLKTVTKNLSPGWQDLVDLEEKPFASASIGQVHRGVMKDGRKVAMKVQVAIGVKSSGI</sequence>
<evidence type="ECO:0000313" key="3">
    <source>
        <dbReference type="EMBL" id="OWF50083.1"/>
    </source>
</evidence>
<proteinExistence type="predicted"/>
<evidence type="ECO:0000256" key="1">
    <source>
        <dbReference type="SAM" id="MobiDB-lite"/>
    </source>
</evidence>
<gene>
    <name evidence="3" type="ORF">KP79_PYT09610</name>
</gene>
<dbReference type="EMBL" id="NEDP02002764">
    <property type="protein sequence ID" value="OWF50083.1"/>
    <property type="molecule type" value="Genomic_DNA"/>
</dbReference>
<dbReference type="InterPro" id="IPR051409">
    <property type="entry name" value="Atypical_kinase_ADCK"/>
</dbReference>
<comment type="caution">
    <text evidence="3">The sequence shown here is derived from an EMBL/GenBank/DDBJ whole genome shotgun (WGS) entry which is preliminary data.</text>
</comment>
<dbReference type="InterPro" id="IPR004147">
    <property type="entry name" value="ABC1_dom"/>
</dbReference>
<protein>
    <submittedName>
        <fullName evidence="3">Chaperone activity of bc1 complex-like, mitochondrial</fullName>
    </submittedName>
</protein>
<name>A0A210QMY1_MIZYE</name>
<dbReference type="Proteomes" id="UP000242188">
    <property type="component" value="Unassembled WGS sequence"/>
</dbReference>
<evidence type="ECO:0000259" key="2">
    <source>
        <dbReference type="Pfam" id="PF03109"/>
    </source>
</evidence>
<dbReference type="AlphaFoldDB" id="A0A210QMY1"/>
<accession>A0A210QMY1</accession>
<dbReference type="PANTHER" id="PTHR43851:SF3">
    <property type="entry name" value="COENZYME Q8"/>
    <property type="match status" value="1"/>
</dbReference>
<evidence type="ECO:0000313" key="4">
    <source>
        <dbReference type="Proteomes" id="UP000242188"/>
    </source>
</evidence>
<organism evidence="3 4">
    <name type="scientific">Mizuhopecten yessoensis</name>
    <name type="common">Japanese scallop</name>
    <name type="synonym">Patinopecten yessoensis</name>
    <dbReference type="NCBI Taxonomy" id="6573"/>
    <lineage>
        <taxon>Eukaryota</taxon>
        <taxon>Metazoa</taxon>
        <taxon>Spiralia</taxon>
        <taxon>Lophotrochozoa</taxon>
        <taxon>Mollusca</taxon>
        <taxon>Bivalvia</taxon>
        <taxon>Autobranchia</taxon>
        <taxon>Pteriomorphia</taxon>
        <taxon>Pectinida</taxon>
        <taxon>Pectinoidea</taxon>
        <taxon>Pectinidae</taxon>
        <taxon>Mizuhopecten</taxon>
    </lineage>
</organism>
<reference evidence="3 4" key="1">
    <citation type="journal article" date="2017" name="Nat. Ecol. Evol.">
        <title>Scallop genome provides insights into evolution of bilaterian karyotype and development.</title>
        <authorList>
            <person name="Wang S."/>
            <person name="Zhang J."/>
            <person name="Jiao W."/>
            <person name="Li J."/>
            <person name="Xun X."/>
            <person name="Sun Y."/>
            <person name="Guo X."/>
            <person name="Huan P."/>
            <person name="Dong B."/>
            <person name="Zhang L."/>
            <person name="Hu X."/>
            <person name="Sun X."/>
            <person name="Wang J."/>
            <person name="Zhao C."/>
            <person name="Wang Y."/>
            <person name="Wang D."/>
            <person name="Huang X."/>
            <person name="Wang R."/>
            <person name="Lv J."/>
            <person name="Li Y."/>
            <person name="Zhang Z."/>
            <person name="Liu B."/>
            <person name="Lu W."/>
            <person name="Hui Y."/>
            <person name="Liang J."/>
            <person name="Zhou Z."/>
            <person name="Hou R."/>
            <person name="Li X."/>
            <person name="Liu Y."/>
            <person name="Li H."/>
            <person name="Ning X."/>
            <person name="Lin Y."/>
            <person name="Zhao L."/>
            <person name="Xing Q."/>
            <person name="Dou J."/>
            <person name="Li Y."/>
            <person name="Mao J."/>
            <person name="Guo H."/>
            <person name="Dou H."/>
            <person name="Li T."/>
            <person name="Mu C."/>
            <person name="Jiang W."/>
            <person name="Fu Q."/>
            <person name="Fu X."/>
            <person name="Miao Y."/>
            <person name="Liu J."/>
            <person name="Yu Q."/>
            <person name="Li R."/>
            <person name="Liao H."/>
            <person name="Li X."/>
            <person name="Kong Y."/>
            <person name="Jiang Z."/>
            <person name="Chourrout D."/>
            <person name="Li R."/>
            <person name="Bao Z."/>
        </authorList>
    </citation>
    <scope>NUCLEOTIDE SEQUENCE [LARGE SCALE GENOMIC DNA]</scope>
    <source>
        <strain evidence="3 4">PY_sf001</strain>
    </source>
</reference>
<keyword evidence="4" id="KW-1185">Reference proteome</keyword>
<dbReference type="OrthoDB" id="201153at2759"/>
<feature type="region of interest" description="Disordered" evidence="1">
    <location>
        <begin position="199"/>
        <end position="218"/>
    </location>
</feature>
<feature type="compositionally biased region" description="Polar residues" evidence="1">
    <location>
        <begin position="199"/>
        <end position="210"/>
    </location>
</feature>
<dbReference type="Pfam" id="PF03109">
    <property type="entry name" value="ABC1"/>
    <property type="match status" value="1"/>
</dbReference>
<dbReference type="PANTHER" id="PTHR43851">
    <property type="match status" value="1"/>
</dbReference>